<accession>A0A9X9A4B6</accession>
<sequence>GNMEIQDPDELIHEIAWKGIHEVEQLCLAFPEDYELLCQYIDKEASM</sequence>
<evidence type="ECO:0000313" key="1">
    <source>
        <dbReference type="EMBL" id="TKI95279.1"/>
    </source>
</evidence>
<organism evidence="1 2">
    <name type="scientific">Bacillus cereus</name>
    <dbReference type="NCBI Taxonomy" id="1396"/>
    <lineage>
        <taxon>Bacteria</taxon>
        <taxon>Bacillati</taxon>
        <taxon>Bacillota</taxon>
        <taxon>Bacilli</taxon>
        <taxon>Bacillales</taxon>
        <taxon>Bacillaceae</taxon>
        <taxon>Bacillus</taxon>
        <taxon>Bacillus cereus group</taxon>
    </lineage>
</organism>
<evidence type="ECO:0000313" key="2">
    <source>
        <dbReference type="Proteomes" id="UP000308444"/>
    </source>
</evidence>
<reference evidence="1 2" key="1">
    <citation type="journal article" date="2019" name="Environ. Microbiol.">
        <title>An active ?-lactamase is a part of an orchestrated cell wall stress resistance network of Bacillus subtilis and related rhizosphere species.</title>
        <authorList>
            <person name="Bucher T."/>
            <person name="Keren-Paz A."/>
            <person name="Hausser J."/>
            <person name="Olender T."/>
            <person name="Cytryn E."/>
            <person name="Kolodkin-Gal I."/>
        </authorList>
    </citation>
    <scope>NUCLEOTIDE SEQUENCE [LARGE SCALE GENOMIC DNA]</scope>
    <source>
        <strain evidence="1 2">I32</strain>
    </source>
</reference>
<name>A0A9X9A4B6_BACCE</name>
<dbReference type="AlphaFoldDB" id="A0A9X9A4B6"/>
<comment type="caution">
    <text evidence="1">The sequence shown here is derived from an EMBL/GenBank/DDBJ whole genome shotgun (WGS) entry which is preliminary data.</text>
</comment>
<dbReference type="Proteomes" id="UP000308444">
    <property type="component" value="Unassembled WGS sequence"/>
</dbReference>
<feature type="non-terminal residue" evidence="1">
    <location>
        <position position="1"/>
    </location>
</feature>
<gene>
    <name evidence="1" type="ORF">FC695_27520</name>
</gene>
<protein>
    <submittedName>
        <fullName evidence="1">DNA mismatch repair protein MutT</fullName>
    </submittedName>
</protein>
<proteinExistence type="predicted"/>
<dbReference type="EMBL" id="SZOH01002370">
    <property type="protein sequence ID" value="TKI95279.1"/>
    <property type="molecule type" value="Genomic_DNA"/>
</dbReference>